<keyword evidence="1" id="KW-0676">Redox-active center</keyword>
<dbReference type="Pfam" id="PF00578">
    <property type="entry name" value="AhpC-TSA"/>
    <property type="match status" value="1"/>
</dbReference>
<name>A0ABV9QVT8_9GAMM</name>
<dbReference type="EMBL" id="JBHSHD010000008">
    <property type="protein sequence ID" value="MFC4820888.1"/>
    <property type="molecule type" value="Genomic_DNA"/>
</dbReference>
<dbReference type="InterPro" id="IPR000866">
    <property type="entry name" value="AhpC/TSA"/>
</dbReference>
<accession>A0ABV9QVT8</accession>
<comment type="caution">
    <text evidence="3">The sequence shown here is derived from an EMBL/GenBank/DDBJ whole genome shotgun (WGS) entry which is preliminary data.</text>
</comment>
<dbReference type="Proteomes" id="UP001595886">
    <property type="component" value="Unassembled WGS sequence"/>
</dbReference>
<dbReference type="InterPro" id="IPR036249">
    <property type="entry name" value="Thioredoxin-like_sf"/>
</dbReference>
<protein>
    <submittedName>
        <fullName evidence="3">TlpA family protein disulfide reductase</fullName>
    </submittedName>
</protein>
<reference evidence="4" key="1">
    <citation type="journal article" date="2019" name="Int. J. Syst. Evol. Microbiol.">
        <title>The Global Catalogue of Microorganisms (GCM) 10K type strain sequencing project: providing services to taxonomists for standard genome sequencing and annotation.</title>
        <authorList>
            <consortium name="The Broad Institute Genomics Platform"/>
            <consortium name="The Broad Institute Genome Sequencing Center for Infectious Disease"/>
            <person name="Wu L."/>
            <person name="Ma J."/>
        </authorList>
    </citation>
    <scope>NUCLEOTIDE SEQUENCE [LARGE SCALE GENOMIC DNA]</scope>
    <source>
        <strain evidence="4">CCUG 30340</strain>
    </source>
</reference>
<dbReference type="RefSeq" id="WP_380021000.1">
    <property type="nucleotide sequence ID" value="NZ_JBHSHD010000008.1"/>
</dbReference>
<dbReference type="PANTHER" id="PTHR42852:SF13">
    <property type="entry name" value="PROTEIN DIPZ"/>
    <property type="match status" value="1"/>
</dbReference>
<dbReference type="PANTHER" id="PTHR42852">
    <property type="entry name" value="THIOL:DISULFIDE INTERCHANGE PROTEIN DSBE"/>
    <property type="match status" value="1"/>
</dbReference>
<dbReference type="CDD" id="cd02966">
    <property type="entry name" value="TlpA_like_family"/>
    <property type="match status" value="1"/>
</dbReference>
<organism evidence="3 4">
    <name type="scientific">Dokdonella ginsengisoli</name>
    <dbReference type="NCBI Taxonomy" id="363846"/>
    <lineage>
        <taxon>Bacteria</taxon>
        <taxon>Pseudomonadati</taxon>
        <taxon>Pseudomonadota</taxon>
        <taxon>Gammaproteobacteria</taxon>
        <taxon>Lysobacterales</taxon>
        <taxon>Rhodanobacteraceae</taxon>
        <taxon>Dokdonella</taxon>
    </lineage>
</organism>
<sequence>MSVFNRTNLLILVIAAVGAGAGFLAGGWLRPAPPQYAAPHALKVGDASTPVALPDLDGKPQSFEQWRGKLVLVNFWASWCGPCREEMPLLDRSQRRYAGQGLQIVGVAADTPEATQTFLKEYPVAYPILVDDPARGSDVALDYGNLRGVLPFTVLIGRDGRILAQRAGNFSEAALDAWLAPHI</sequence>
<gene>
    <name evidence="3" type="ORF">ACFO6Q_11165</name>
</gene>
<evidence type="ECO:0000259" key="2">
    <source>
        <dbReference type="PROSITE" id="PS51352"/>
    </source>
</evidence>
<dbReference type="Gene3D" id="3.40.30.10">
    <property type="entry name" value="Glutaredoxin"/>
    <property type="match status" value="1"/>
</dbReference>
<dbReference type="InterPro" id="IPR013766">
    <property type="entry name" value="Thioredoxin_domain"/>
</dbReference>
<dbReference type="PROSITE" id="PS51352">
    <property type="entry name" value="THIOREDOXIN_2"/>
    <property type="match status" value="1"/>
</dbReference>
<evidence type="ECO:0000313" key="3">
    <source>
        <dbReference type="EMBL" id="MFC4820888.1"/>
    </source>
</evidence>
<dbReference type="PROSITE" id="PS00194">
    <property type="entry name" value="THIOREDOXIN_1"/>
    <property type="match status" value="1"/>
</dbReference>
<evidence type="ECO:0000313" key="4">
    <source>
        <dbReference type="Proteomes" id="UP001595886"/>
    </source>
</evidence>
<dbReference type="SUPFAM" id="SSF52833">
    <property type="entry name" value="Thioredoxin-like"/>
    <property type="match status" value="1"/>
</dbReference>
<evidence type="ECO:0000256" key="1">
    <source>
        <dbReference type="ARBA" id="ARBA00023284"/>
    </source>
</evidence>
<feature type="domain" description="Thioredoxin" evidence="2">
    <location>
        <begin position="42"/>
        <end position="183"/>
    </location>
</feature>
<dbReference type="InterPro" id="IPR017937">
    <property type="entry name" value="Thioredoxin_CS"/>
</dbReference>
<dbReference type="InterPro" id="IPR050553">
    <property type="entry name" value="Thioredoxin_ResA/DsbE_sf"/>
</dbReference>
<proteinExistence type="predicted"/>
<keyword evidence="4" id="KW-1185">Reference proteome</keyword>